<dbReference type="Proteomes" id="UP000694865">
    <property type="component" value="Unplaced"/>
</dbReference>
<keyword evidence="8" id="KW-1185">Reference proteome</keyword>
<name>A0ABM0MUU8_SACKO</name>
<dbReference type="SFLD" id="SFLDG00363">
    <property type="entry name" value="AMPS_(cytGST):_Alpha-__Mu-__Pi"/>
    <property type="match status" value="1"/>
</dbReference>
<dbReference type="InterPro" id="IPR010987">
    <property type="entry name" value="Glutathione-S-Trfase_C-like"/>
</dbReference>
<dbReference type="InterPro" id="IPR003082">
    <property type="entry name" value="GST_pi"/>
</dbReference>
<evidence type="ECO:0000256" key="5">
    <source>
        <dbReference type="ARBA" id="ARBA00032759"/>
    </source>
</evidence>
<reference evidence="9" key="1">
    <citation type="submission" date="2025-08" db="UniProtKB">
        <authorList>
            <consortium name="RefSeq"/>
        </authorList>
    </citation>
    <scope>IDENTIFICATION</scope>
    <source>
        <tissue evidence="9">Testes</tissue>
    </source>
</reference>
<dbReference type="InterPro" id="IPR004045">
    <property type="entry name" value="Glutathione_S-Trfase_N"/>
</dbReference>
<evidence type="ECO:0000256" key="2">
    <source>
        <dbReference type="ARBA" id="ARBA00011738"/>
    </source>
</evidence>
<dbReference type="EC" id="2.5.1.18" evidence="3"/>
<dbReference type="SFLD" id="SFLDS00019">
    <property type="entry name" value="Glutathione_Transferase_(cytos"/>
    <property type="match status" value="1"/>
</dbReference>
<dbReference type="Pfam" id="PF14497">
    <property type="entry name" value="GST_C_3"/>
    <property type="match status" value="1"/>
</dbReference>
<dbReference type="RefSeq" id="XP_006823789.1">
    <property type="nucleotide sequence ID" value="XM_006823726.1"/>
</dbReference>
<keyword evidence="4" id="KW-0808">Transferase</keyword>
<feature type="domain" description="GST N-terminal" evidence="6">
    <location>
        <begin position="5"/>
        <end position="82"/>
    </location>
</feature>
<dbReference type="Gene3D" id="3.40.30.10">
    <property type="entry name" value="Glutaredoxin"/>
    <property type="match status" value="1"/>
</dbReference>
<dbReference type="SUPFAM" id="SSF47616">
    <property type="entry name" value="GST C-terminal domain-like"/>
    <property type="match status" value="1"/>
</dbReference>
<evidence type="ECO:0000256" key="1">
    <source>
        <dbReference type="ARBA" id="ARBA00007297"/>
    </source>
</evidence>
<dbReference type="PRINTS" id="PR01268">
    <property type="entry name" value="GSTRNSFRASEP"/>
</dbReference>
<evidence type="ECO:0000313" key="9">
    <source>
        <dbReference type="RefSeq" id="XP_006823789.1"/>
    </source>
</evidence>
<dbReference type="PROSITE" id="PS50405">
    <property type="entry name" value="GST_CTER"/>
    <property type="match status" value="1"/>
</dbReference>
<dbReference type="Pfam" id="PF02798">
    <property type="entry name" value="GST_N"/>
    <property type="match status" value="1"/>
</dbReference>
<dbReference type="InterPro" id="IPR004046">
    <property type="entry name" value="GST_C"/>
</dbReference>
<feature type="non-terminal residue" evidence="9">
    <location>
        <position position="149"/>
    </location>
</feature>
<dbReference type="GeneID" id="102807751"/>
<dbReference type="PROSITE" id="PS50404">
    <property type="entry name" value="GST_NTER"/>
    <property type="match status" value="1"/>
</dbReference>
<dbReference type="InterPro" id="IPR040079">
    <property type="entry name" value="Glutathione_S-Trfase"/>
</dbReference>
<feature type="domain" description="GST C-terminal" evidence="7">
    <location>
        <begin position="84"/>
        <end position="149"/>
    </location>
</feature>
<evidence type="ECO:0000259" key="7">
    <source>
        <dbReference type="PROSITE" id="PS50405"/>
    </source>
</evidence>
<comment type="similarity">
    <text evidence="1">Belongs to the GST superfamily. Pi family.</text>
</comment>
<evidence type="ECO:0000313" key="8">
    <source>
        <dbReference type="Proteomes" id="UP000694865"/>
    </source>
</evidence>
<comment type="subunit">
    <text evidence="2">Homodimer.</text>
</comment>
<proteinExistence type="inferred from homology"/>
<protein>
    <recommendedName>
        <fullName evidence="3">glutathione transferase</fullName>
        <ecNumber evidence="3">2.5.1.18</ecNumber>
    </recommendedName>
    <alternativeName>
        <fullName evidence="5">GST class-pi</fullName>
    </alternativeName>
</protein>
<dbReference type="InterPro" id="IPR050213">
    <property type="entry name" value="GST_superfamily"/>
</dbReference>
<dbReference type="PANTHER" id="PTHR11571:SF141">
    <property type="entry name" value="GLUTATHIONE S-TRANSFERASE"/>
    <property type="match status" value="1"/>
</dbReference>
<dbReference type="PANTHER" id="PTHR11571">
    <property type="entry name" value="GLUTATHIONE S-TRANSFERASE"/>
    <property type="match status" value="1"/>
</dbReference>
<gene>
    <name evidence="9" type="primary">LOC102807751</name>
</gene>
<sequence length="149" mass="17297">MHTMSTYKLVYFPVRGRGESIRLLLKDNKIDYEEENCRDGWVEKYKPQMPLGQVPLLCDGDYKLSQSCAILRYLARKHDLYGSDVKEQGLMDMICDGSEDLRSKYQTMIYTNYENGKQPYIAKLPAELEKFEKLLSKNNGGQTYMVGDK</sequence>
<dbReference type="Gene3D" id="1.20.1050.10">
    <property type="match status" value="1"/>
</dbReference>
<accession>A0ABM0MUU8</accession>
<dbReference type="InterPro" id="IPR036249">
    <property type="entry name" value="Thioredoxin-like_sf"/>
</dbReference>
<evidence type="ECO:0000259" key="6">
    <source>
        <dbReference type="PROSITE" id="PS50404"/>
    </source>
</evidence>
<evidence type="ECO:0000256" key="3">
    <source>
        <dbReference type="ARBA" id="ARBA00012452"/>
    </source>
</evidence>
<dbReference type="SUPFAM" id="SSF52833">
    <property type="entry name" value="Thioredoxin-like"/>
    <property type="match status" value="1"/>
</dbReference>
<organism evidence="8 9">
    <name type="scientific">Saccoglossus kowalevskii</name>
    <name type="common">Acorn worm</name>
    <dbReference type="NCBI Taxonomy" id="10224"/>
    <lineage>
        <taxon>Eukaryota</taxon>
        <taxon>Metazoa</taxon>
        <taxon>Hemichordata</taxon>
        <taxon>Enteropneusta</taxon>
        <taxon>Harrimaniidae</taxon>
        <taxon>Saccoglossus</taxon>
    </lineage>
</organism>
<evidence type="ECO:0000256" key="4">
    <source>
        <dbReference type="ARBA" id="ARBA00022679"/>
    </source>
</evidence>
<dbReference type="SFLD" id="SFLDG01205">
    <property type="entry name" value="AMPS.1"/>
    <property type="match status" value="1"/>
</dbReference>
<dbReference type="InterPro" id="IPR036282">
    <property type="entry name" value="Glutathione-S-Trfase_C_sf"/>
</dbReference>